<dbReference type="SUPFAM" id="SSF55874">
    <property type="entry name" value="ATPase domain of HSP90 chaperone/DNA topoisomerase II/histidine kinase"/>
    <property type="match status" value="1"/>
</dbReference>
<dbReference type="Pfam" id="PF06580">
    <property type="entry name" value="His_kinase"/>
    <property type="match status" value="1"/>
</dbReference>
<dbReference type="PANTHER" id="PTHR34220">
    <property type="entry name" value="SENSOR HISTIDINE KINASE YPDA"/>
    <property type="match status" value="1"/>
</dbReference>
<feature type="coiled-coil region" evidence="1">
    <location>
        <begin position="812"/>
        <end position="839"/>
    </location>
</feature>
<keyword evidence="2" id="KW-1133">Transmembrane helix</keyword>
<dbReference type="PANTHER" id="PTHR34220:SF7">
    <property type="entry name" value="SENSOR HISTIDINE KINASE YPDA"/>
    <property type="match status" value="1"/>
</dbReference>
<dbReference type="InterPro" id="IPR010559">
    <property type="entry name" value="Sig_transdc_His_kin_internal"/>
</dbReference>
<keyword evidence="7" id="KW-1185">Reference proteome</keyword>
<feature type="domain" description="Two component regulator three Y" evidence="5">
    <location>
        <begin position="727"/>
        <end position="783"/>
    </location>
</feature>
<dbReference type="InterPro" id="IPR050640">
    <property type="entry name" value="Bact_2-comp_sensor_kinase"/>
</dbReference>
<dbReference type="Pfam" id="PF07495">
    <property type="entry name" value="Y_Y_Y"/>
    <property type="match status" value="1"/>
</dbReference>
<keyword evidence="2" id="KW-0472">Membrane</keyword>
<dbReference type="GO" id="GO:0000155">
    <property type="term" value="F:phosphorelay sensor kinase activity"/>
    <property type="evidence" value="ECO:0007669"/>
    <property type="project" value="InterPro"/>
</dbReference>
<evidence type="ECO:0000259" key="5">
    <source>
        <dbReference type="Pfam" id="PF07495"/>
    </source>
</evidence>
<dbReference type="InterPro" id="IPR036890">
    <property type="entry name" value="HATPase_C_sf"/>
</dbReference>
<keyword evidence="2" id="KW-0812">Transmembrane</keyword>
<organism evidence="6 7">
    <name type="scientific">Fibrisoma limi BUZ 3</name>
    <dbReference type="NCBI Taxonomy" id="1185876"/>
    <lineage>
        <taxon>Bacteria</taxon>
        <taxon>Pseudomonadati</taxon>
        <taxon>Bacteroidota</taxon>
        <taxon>Cytophagia</taxon>
        <taxon>Cytophagales</taxon>
        <taxon>Spirosomataceae</taxon>
        <taxon>Fibrisoma</taxon>
    </lineage>
</organism>
<evidence type="ECO:0000256" key="3">
    <source>
        <dbReference type="SAM" id="SignalP"/>
    </source>
</evidence>
<dbReference type="eggNOG" id="COG2972">
    <property type="taxonomic scope" value="Bacteria"/>
</dbReference>
<dbReference type="InterPro" id="IPR013783">
    <property type="entry name" value="Ig-like_fold"/>
</dbReference>
<dbReference type="GO" id="GO:0016020">
    <property type="term" value="C:membrane"/>
    <property type="evidence" value="ECO:0007669"/>
    <property type="project" value="InterPro"/>
</dbReference>
<comment type="caution">
    <text evidence="6">The sequence shown here is derived from an EMBL/GenBank/DDBJ whole genome shotgun (WGS) entry which is preliminary data.</text>
</comment>
<evidence type="ECO:0000313" key="7">
    <source>
        <dbReference type="Proteomes" id="UP000009309"/>
    </source>
</evidence>
<evidence type="ECO:0000313" key="6">
    <source>
        <dbReference type="EMBL" id="CCH51145.1"/>
    </source>
</evidence>
<dbReference type="EC" id="2.7.3.-" evidence="6"/>
<feature type="chain" id="PRO_5003659326" evidence="3">
    <location>
        <begin position="29"/>
        <end position="1016"/>
    </location>
</feature>
<keyword evidence="6" id="KW-0418">Kinase</keyword>
<keyword evidence="6" id="KW-0808">Transferase</keyword>
<protein>
    <submittedName>
        <fullName evidence="6">Signal transduction histidine kinase, LytS</fullName>
        <ecNumber evidence="6">2.7.3.-</ecNumber>
    </submittedName>
</protein>
<dbReference type="SUPFAM" id="SSF63829">
    <property type="entry name" value="Calcium-dependent phosphotriesterase"/>
    <property type="match status" value="1"/>
</dbReference>
<dbReference type="EMBL" id="CAIT01000003">
    <property type="protein sequence ID" value="CCH51145.1"/>
    <property type="molecule type" value="Genomic_DNA"/>
</dbReference>
<dbReference type="Pfam" id="PF07494">
    <property type="entry name" value="Reg_prop"/>
    <property type="match status" value="2"/>
</dbReference>
<dbReference type="OrthoDB" id="900814at2"/>
<accession>I2GB71</accession>
<evidence type="ECO:0000256" key="2">
    <source>
        <dbReference type="SAM" id="Phobius"/>
    </source>
</evidence>
<feature type="domain" description="Signal transduction histidine kinase internal region" evidence="4">
    <location>
        <begin position="837"/>
        <end position="914"/>
    </location>
</feature>
<gene>
    <name evidence="6" type="ORF">BN8_00055</name>
</gene>
<dbReference type="Gene3D" id="2.60.40.10">
    <property type="entry name" value="Immunoglobulins"/>
    <property type="match status" value="1"/>
</dbReference>
<dbReference type="STRING" id="1185876.BN8_00055"/>
<feature type="signal peptide" evidence="3">
    <location>
        <begin position="1"/>
        <end position="28"/>
    </location>
</feature>
<dbReference type="AlphaFoldDB" id="I2GB71"/>
<reference evidence="6 7" key="1">
    <citation type="journal article" date="2012" name="J. Bacteriol.">
        <title>Genome Sequence of the Filamentous Bacterium Fibrisoma limi BUZ 3T.</title>
        <authorList>
            <person name="Filippini M."/>
            <person name="Qi W."/>
            <person name="Jaenicke S."/>
            <person name="Goesmann A."/>
            <person name="Smits T.H."/>
            <person name="Bagheri H.C."/>
        </authorList>
    </citation>
    <scope>NUCLEOTIDE SEQUENCE [LARGE SCALE GENOMIC DNA]</scope>
    <source>
        <strain evidence="7">BUZ 3T</strain>
    </source>
</reference>
<dbReference type="Gene3D" id="2.130.10.10">
    <property type="entry name" value="YVTN repeat-like/Quinoprotein amine dehydrogenase"/>
    <property type="match status" value="3"/>
</dbReference>
<dbReference type="InterPro" id="IPR011047">
    <property type="entry name" value="Quinoprotein_ADH-like_sf"/>
</dbReference>
<proteinExistence type="predicted"/>
<name>I2GB71_9BACT</name>
<keyword evidence="1" id="KW-0175">Coiled coil</keyword>
<keyword evidence="3" id="KW-0732">Signal</keyword>
<dbReference type="eggNOG" id="COG3292">
    <property type="taxonomic scope" value="Bacteria"/>
</dbReference>
<evidence type="ECO:0000256" key="1">
    <source>
        <dbReference type="SAM" id="Coils"/>
    </source>
</evidence>
<sequence length="1016" mass="116528">MAGKISCSLVFRLLCLSWFLGMANGLQAQNRPGQFEFRHIQEEQGLSSNAITSFYHDRDGFLWVGTHDGLNRYDGSHFITFRSNKKDPAALLHNSIYDLCEDQQGNIWAATEVGVSSYNKTTGRFRNIKSVQGRRLGWCTNVLCDRNGDIWFASYYAGLYRCVVKTGQIQFFPFDPRDTPQTISSRISLQSLIEDPDHRGLWVGDKKQGLQYFDITRQRFGPSPGKHPQLDAYKQHYVTALALDDHRLIFGDATDERVVVYDLQRGQLIKAFPLVSKKGRDPFDLPAIFADRAHNLWISSSSYLMFFAEADTYRVTEFFHDDASPYSVAGSVFFTAWQHPDGSVWLGTVNGISITNLERSFYTTHNLAQQFPALTDHYGITSFLESADGSWWLGTSRQDLLHYFPKTGQLETYKQRNQTALHPIGLIFNYGGLLYLGMETGLTTFDPRTKQYTTIPTPDSLWADIPKIGHMTLRHDQIWLSGASKQVWCYTIPTGQWHRYPIASASTDPKFRVRFSLVDHRGDLWLEVYPAGLFRFSKAKNQFINDQPAMSEDYSLTLTSFNQDKQGYFWMTSIGQGLVRYDPRRKQYTYWNESDGLNSDRIWAGLPDQRGSIWIAAYNKFSVYSPRDDSFFNFRVPFNQADPEYVNYLFPMRNGHLLAAMKGYLLEFAPEKLARAPVSKTSGVLINEVTTSDTTYFIHGGVRELRIGADKKDFTVHFAALVTPEHSMIRYKYQLEGFDTSPKVSSQTFAVYNKMPGGDYRFIVSGVMPDGTNTVVSNLTIHIDSHLYETKWFWGSIGLILLGLLLGFMWYRSDQTNQLHQLQVQATRLERDKTEIQYQNLINHLNPHFLFNSLTSLNSLIMANPREASKFLRKLSIIYRYILQNKDKELVTLGDELTFVQNYIDLQQSRFGTDLQITVDVAPDYLARLIVPVTIQNLLENAIKHNTMDEESPLQIRICTADNTLIVVNNLQRKVFVETSNKQGLASLRSLYHYLSRREIDITETDTHFMVSVPLL</sequence>
<dbReference type="SUPFAM" id="SSF50998">
    <property type="entry name" value="Quinoprotein alcohol dehydrogenase-like"/>
    <property type="match status" value="1"/>
</dbReference>
<evidence type="ECO:0000259" key="4">
    <source>
        <dbReference type="Pfam" id="PF06580"/>
    </source>
</evidence>
<dbReference type="InterPro" id="IPR011110">
    <property type="entry name" value="Reg_prop"/>
</dbReference>
<dbReference type="InterPro" id="IPR011123">
    <property type="entry name" value="Y_Y_Y"/>
</dbReference>
<dbReference type="Proteomes" id="UP000009309">
    <property type="component" value="Unassembled WGS sequence"/>
</dbReference>
<feature type="transmembrane region" description="Helical" evidence="2">
    <location>
        <begin position="792"/>
        <end position="811"/>
    </location>
</feature>
<dbReference type="InterPro" id="IPR015943">
    <property type="entry name" value="WD40/YVTN_repeat-like_dom_sf"/>
</dbReference>